<accession>A0ABU2MRZ9</accession>
<feature type="compositionally biased region" description="Basic and acidic residues" evidence="1">
    <location>
        <begin position="24"/>
        <end position="44"/>
    </location>
</feature>
<keyword evidence="3" id="KW-1185">Reference proteome</keyword>
<protein>
    <submittedName>
        <fullName evidence="2">Uncharacterized protein</fullName>
    </submittedName>
</protein>
<reference evidence="3" key="1">
    <citation type="submission" date="2023-07" db="EMBL/GenBank/DDBJ databases">
        <title>30 novel species of actinomycetes from the DSMZ collection.</title>
        <authorList>
            <person name="Nouioui I."/>
        </authorList>
    </citation>
    <scope>NUCLEOTIDE SEQUENCE [LARGE SCALE GENOMIC DNA]</scope>
    <source>
        <strain evidence="3">DSM 44938</strain>
    </source>
</reference>
<organism evidence="2 3">
    <name type="scientific">Streptomyces litchfieldiae</name>
    <dbReference type="NCBI Taxonomy" id="3075543"/>
    <lineage>
        <taxon>Bacteria</taxon>
        <taxon>Bacillati</taxon>
        <taxon>Actinomycetota</taxon>
        <taxon>Actinomycetes</taxon>
        <taxon>Kitasatosporales</taxon>
        <taxon>Streptomycetaceae</taxon>
        <taxon>Streptomyces</taxon>
    </lineage>
</organism>
<evidence type="ECO:0000313" key="2">
    <source>
        <dbReference type="EMBL" id="MDT0343874.1"/>
    </source>
</evidence>
<sequence length="54" mass="6155">MNGKDQDAQTPDLPPVVEIPDAWPPREELREGERDEEKKEREETADAAVQEPPD</sequence>
<proteinExistence type="predicted"/>
<dbReference type="RefSeq" id="WP_311704997.1">
    <property type="nucleotide sequence ID" value="NZ_JAVREL010000007.1"/>
</dbReference>
<name>A0ABU2MRZ9_9ACTN</name>
<dbReference type="EMBL" id="JAVREL010000007">
    <property type="protein sequence ID" value="MDT0343874.1"/>
    <property type="molecule type" value="Genomic_DNA"/>
</dbReference>
<comment type="caution">
    <text evidence="2">The sequence shown here is derived from an EMBL/GenBank/DDBJ whole genome shotgun (WGS) entry which is preliminary data.</text>
</comment>
<feature type="region of interest" description="Disordered" evidence="1">
    <location>
        <begin position="1"/>
        <end position="54"/>
    </location>
</feature>
<dbReference type="Proteomes" id="UP001183246">
    <property type="component" value="Unassembled WGS sequence"/>
</dbReference>
<evidence type="ECO:0000313" key="3">
    <source>
        <dbReference type="Proteomes" id="UP001183246"/>
    </source>
</evidence>
<evidence type="ECO:0000256" key="1">
    <source>
        <dbReference type="SAM" id="MobiDB-lite"/>
    </source>
</evidence>
<gene>
    <name evidence="2" type="ORF">RM590_14805</name>
</gene>